<dbReference type="Proteomes" id="UP000000286">
    <property type="component" value="Chromosome VI"/>
</dbReference>
<gene>
    <name evidence="1" type="ORF">EC1118_1F14_1002g</name>
</gene>
<dbReference type="EMBL" id="FN393068">
    <property type="protein sequence ID" value="CAY79459.1"/>
    <property type="molecule type" value="Genomic_DNA"/>
</dbReference>
<dbReference type="SMR" id="C8Z7U3"/>
<evidence type="ECO:0000313" key="2">
    <source>
        <dbReference type="Proteomes" id="UP000000286"/>
    </source>
</evidence>
<reference evidence="1 2" key="1">
    <citation type="journal article" date="2009" name="Proc. Natl. Acad. Sci. U.S.A.">
        <title>Eukaryote-to-eukaryote gene transfer events revealed by the genome sequence of the wine yeast Saccharomyces cerevisiae EC1118.</title>
        <authorList>
            <person name="Novo M."/>
            <person name="Bigey F."/>
            <person name="Beyne E."/>
            <person name="Galeote V."/>
            <person name="Gavory F."/>
            <person name="Mallet S."/>
            <person name="Cambot B."/>
            <person name="Legras J.L."/>
            <person name="Wincker P."/>
            <person name="Casaregola S."/>
            <person name="Dequin S."/>
        </authorList>
    </citation>
    <scope>NUCLEOTIDE SEQUENCE [LARGE SCALE GENOMIC DNA]</scope>
    <source>
        <strain evidence="2">Lalvin EC1118 / Prise de mousse</strain>
    </source>
</reference>
<accession>C8Z7U3</accession>
<organism evidence="1 2">
    <name type="scientific">Saccharomyces cerevisiae (strain Lalvin EC1118 / Prise de mousse)</name>
    <name type="common">Baker's yeast</name>
    <dbReference type="NCBI Taxonomy" id="643680"/>
    <lineage>
        <taxon>Eukaryota</taxon>
        <taxon>Fungi</taxon>
        <taxon>Dikarya</taxon>
        <taxon>Ascomycota</taxon>
        <taxon>Saccharomycotina</taxon>
        <taxon>Saccharomycetes</taxon>
        <taxon>Saccharomycetales</taxon>
        <taxon>Saccharomycetaceae</taxon>
        <taxon>Saccharomyces</taxon>
    </lineage>
</organism>
<dbReference type="HOGENOM" id="CLU_2514375_0_0_1"/>
<proteinExistence type="predicted"/>
<protein>
    <submittedName>
        <fullName evidence="1">EC1118_1F14_1002p</fullName>
    </submittedName>
</protein>
<sequence>MLNVSMITKWFTESTCKSLLTNTDTMLPNHRKLNQELRNWKNCPFWSHLNKTKPLISNSLNVINCLHQLSNCKTFPLVMMKTTYY</sequence>
<evidence type="ECO:0000313" key="1">
    <source>
        <dbReference type="EMBL" id="CAY79459.1"/>
    </source>
</evidence>
<name>C8Z7U3_YEAS8</name>
<dbReference type="AlphaFoldDB" id="C8Z7U3"/>